<reference evidence="2" key="1">
    <citation type="submission" date="2020-07" db="EMBL/GenBank/DDBJ databases">
        <title>Huge and variable diversity of episymbiotic CPR bacteria and DPANN archaea in groundwater ecosystems.</title>
        <authorList>
            <person name="He C.Y."/>
            <person name="Keren R."/>
            <person name="Whittaker M."/>
            <person name="Farag I.F."/>
            <person name="Doudna J."/>
            <person name="Cate J.H.D."/>
            <person name="Banfield J.F."/>
        </authorList>
    </citation>
    <scope>NUCLEOTIDE SEQUENCE</scope>
    <source>
        <strain evidence="2">NC_groundwater_1296_Ag_S-0.2um_52_80</strain>
    </source>
</reference>
<comment type="caution">
    <text evidence="2">The sequence shown here is derived from an EMBL/GenBank/DDBJ whole genome shotgun (WGS) entry which is preliminary data.</text>
</comment>
<accession>A0A8T3YK84</accession>
<feature type="domain" description="NAD-dependent epimerase/dehydratase" evidence="1">
    <location>
        <begin position="4"/>
        <end position="193"/>
    </location>
</feature>
<proteinExistence type="predicted"/>
<dbReference type="AlphaFoldDB" id="A0A8T3YK84"/>
<gene>
    <name evidence="2" type="ORF">HY544_02935</name>
</gene>
<dbReference type="InterPro" id="IPR050177">
    <property type="entry name" value="Lipid_A_modif_metabolic_enz"/>
</dbReference>
<dbReference type="EMBL" id="JACQPB010000034">
    <property type="protein sequence ID" value="MBI4210435.1"/>
    <property type="molecule type" value="Genomic_DNA"/>
</dbReference>
<organism evidence="2 3">
    <name type="scientific">Candidatus Iainarchaeum sp</name>
    <dbReference type="NCBI Taxonomy" id="3101447"/>
    <lineage>
        <taxon>Archaea</taxon>
        <taxon>Candidatus Iainarchaeota</taxon>
        <taxon>Candidatus Iainarchaeia</taxon>
        <taxon>Candidatus Iainarchaeales</taxon>
        <taxon>Candidatus Iainarchaeaceae</taxon>
        <taxon>Candidatus Iainarchaeum</taxon>
    </lineage>
</organism>
<dbReference type="InterPro" id="IPR036291">
    <property type="entry name" value="NAD(P)-bd_dom_sf"/>
</dbReference>
<dbReference type="Gene3D" id="3.40.50.720">
    <property type="entry name" value="NAD(P)-binding Rossmann-like Domain"/>
    <property type="match status" value="1"/>
</dbReference>
<sequence>MMRVAVTGSEGFLGKIVCKKLVERGHKVTACTMENCNVLDKAKLGKAFSNAEAVVHLAAILDEEAQDLYEVNVKGTENALEACAANSVQQFILVSTAGVYGSLPGMKGEETPPAPETQYERSKLDAERKALSYQEVFHVTILRLALVLGPNEYWRQIAETVQKGFPLIGSGSNRWQLVAAEDAAEAIAFCIGKEECYGETFIAAEKDALTLEETVNLIRASLGMKGNTMKVPLWLGNIIVALNSVLKFNKLLKPEYVKRLQADRIYSTRKLEAAGWKAGLSTRNYLPEVVKEMTANEKAGEEKQ</sequence>
<dbReference type="Pfam" id="PF01370">
    <property type="entry name" value="Epimerase"/>
    <property type="match status" value="1"/>
</dbReference>
<dbReference type="InterPro" id="IPR001509">
    <property type="entry name" value="Epimerase_deHydtase"/>
</dbReference>
<dbReference type="SUPFAM" id="SSF51735">
    <property type="entry name" value="NAD(P)-binding Rossmann-fold domains"/>
    <property type="match status" value="1"/>
</dbReference>
<dbReference type="Proteomes" id="UP000732298">
    <property type="component" value="Unassembled WGS sequence"/>
</dbReference>
<protein>
    <submittedName>
        <fullName evidence="2">NAD-dependent epimerase/dehydratase family protein</fullName>
    </submittedName>
</protein>
<evidence type="ECO:0000259" key="1">
    <source>
        <dbReference type="Pfam" id="PF01370"/>
    </source>
</evidence>
<evidence type="ECO:0000313" key="2">
    <source>
        <dbReference type="EMBL" id="MBI4210435.1"/>
    </source>
</evidence>
<name>A0A8T3YK84_9ARCH</name>
<dbReference type="PANTHER" id="PTHR43245">
    <property type="entry name" value="BIFUNCTIONAL POLYMYXIN RESISTANCE PROTEIN ARNA"/>
    <property type="match status" value="1"/>
</dbReference>
<evidence type="ECO:0000313" key="3">
    <source>
        <dbReference type="Proteomes" id="UP000732298"/>
    </source>
</evidence>